<dbReference type="GO" id="GO:0000981">
    <property type="term" value="F:DNA-binding transcription factor activity, RNA polymerase II-specific"/>
    <property type="evidence" value="ECO:0007669"/>
    <property type="project" value="InterPro"/>
</dbReference>
<dbReference type="Proteomes" id="UP000005206">
    <property type="component" value="Unassembled WGS sequence"/>
</dbReference>
<feature type="region of interest" description="Disordered" evidence="2">
    <location>
        <begin position="150"/>
        <end position="170"/>
    </location>
</feature>
<dbReference type="VEuPathDB" id="FungiDB:NECHADRAFT_89306"/>
<feature type="region of interest" description="Disordered" evidence="2">
    <location>
        <begin position="56"/>
        <end position="120"/>
    </location>
</feature>
<keyword evidence="3" id="KW-1133">Transmembrane helix</keyword>
<dbReference type="SMART" id="SM00066">
    <property type="entry name" value="GAL4"/>
    <property type="match status" value="1"/>
</dbReference>
<organism evidence="5 6">
    <name type="scientific">Fusarium vanettenii (strain ATCC MYA-4622 / CBS 123669 / FGSC 9596 / NRRL 45880 / 77-13-4)</name>
    <name type="common">Fusarium solani subsp. pisi</name>
    <dbReference type="NCBI Taxonomy" id="660122"/>
    <lineage>
        <taxon>Eukaryota</taxon>
        <taxon>Fungi</taxon>
        <taxon>Dikarya</taxon>
        <taxon>Ascomycota</taxon>
        <taxon>Pezizomycotina</taxon>
        <taxon>Sordariomycetes</taxon>
        <taxon>Hypocreomycetidae</taxon>
        <taxon>Hypocreales</taxon>
        <taxon>Nectriaceae</taxon>
        <taxon>Fusarium</taxon>
        <taxon>Fusarium solani species complex</taxon>
        <taxon>Fusarium vanettenii</taxon>
    </lineage>
</organism>
<sequence length="686" mass="75865">MNPLKRDNTGETRAGEQQKCAAACAGCRTRKIRCNGGIPCPNCADRSLDCYYPEAQRRGPRTSKNTSKPDSDLASDSSSRSKSARTSSNSTANQRTSGPATAIRSSATSSTEGHKPVAEGSSYESLITFLEPGTPQPVATREPQPAAVPISDATAQGDPDPPDSTKLTDCDTSATPDCAEDLVEGVVGCEYHGPGAMISICSKSAVTWRISARFASDISRRLKLDRGLLSKTEPEPSKQLAWAYCNAFFSGQSQIWFKMVHQATFEARLASDLAGDNTERRDDPSWYALRNIVYAVGCRTLDSKLSSPDLQEASQQSMRYFCNALSMHTELLYSRTGLYAVQALALMVWPISPLPPTLPVRKMAGTDQGLLVRRTRVPLLKGLPALHSTLCSVPTRYGWPNPKDYTEDRRLSLRQIVISNETWGQHATATGMIKHARILSSVIRTLNVIRSSSSMSEETFAMVQRLDSRLQDWRNSLPRFIQFGMLPGAGLPKGVTSEQCLLLEYSYYTTLIQIHSIIMAPWSKVYQEKPTTNPSHQAHILKSASIVAEASRKIISQLRYITVSPDTPKWSGSPPTRGIYPFASHDMVLIRWIYRAVLVYPMIALVHLFIFILEYPTSASVDADISLMHEAAAHFNFLEYRTGTISLPFARDLANLEVFGLDVWDTTDWDAFIPWDNVLQDLGNGF</sequence>
<dbReference type="HOGENOM" id="CLU_016058_0_0_1"/>
<keyword evidence="3" id="KW-0472">Membrane</keyword>
<protein>
    <recommendedName>
        <fullName evidence="4">Zn(2)-C6 fungal-type domain-containing protein</fullName>
    </recommendedName>
</protein>
<dbReference type="GeneID" id="9666858"/>
<dbReference type="STRING" id="660122.C7ZQT4"/>
<evidence type="ECO:0000256" key="1">
    <source>
        <dbReference type="ARBA" id="ARBA00023242"/>
    </source>
</evidence>
<accession>C7ZQT4</accession>
<dbReference type="GO" id="GO:0008270">
    <property type="term" value="F:zinc ion binding"/>
    <property type="evidence" value="ECO:0007669"/>
    <property type="project" value="InterPro"/>
</dbReference>
<dbReference type="PROSITE" id="PS50048">
    <property type="entry name" value="ZN2_CY6_FUNGAL_2"/>
    <property type="match status" value="1"/>
</dbReference>
<dbReference type="PANTHER" id="PTHR46910:SF25">
    <property type="entry name" value="ABC-TRANSPORTER-REGULATING TRANSCRIPTION FACTOR"/>
    <property type="match status" value="1"/>
</dbReference>
<dbReference type="eggNOG" id="ENOG502SIUB">
    <property type="taxonomic scope" value="Eukaryota"/>
</dbReference>
<reference evidence="5 6" key="1">
    <citation type="journal article" date="2009" name="PLoS Genet.">
        <title>The genome of Nectria haematococca: contribution of supernumerary chromosomes to gene expansion.</title>
        <authorList>
            <person name="Coleman J.J."/>
            <person name="Rounsley S.D."/>
            <person name="Rodriguez-Carres M."/>
            <person name="Kuo A."/>
            <person name="Wasmann C.C."/>
            <person name="Grimwood J."/>
            <person name="Schmutz J."/>
            <person name="Taga M."/>
            <person name="White G.J."/>
            <person name="Zhou S."/>
            <person name="Schwartz D.C."/>
            <person name="Freitag M."/>
            <person name="Ma L.J."/>
            <person name="Danchin E.G."/>
            <person name="Henrissat B."/>
            <person name="Coutinho P.M."/>
            <person name="Nelson D.R."/>
            <person name="Straney D."/>
            <person name="Napoli C.A."/>
            <person name="Barker B.M."/>
            <person name="Gribskov M."/>
            <person name="Rep M."/>
            <person name="Kroken S."/>
            <person name="Molnar I."/>
            <person name="Rensing C."/>
            <person name="Kennell J.C."/>
            <person name="Zamora J."/>
            <person name="Farman M.L."/>
            <person name="Selker E.U."/>
            <person name="Salamov A."/>
            <person name="Shapiro H."/>
            <person name="Pangilinan J."/>
            <person name="Lindquist E."/>
            <person name="Lamers C."/>
            <person name="Grigoriev I.V."/>
            <person name="Geiser D.M."/>
            <person name="Covert S.F."/>
            <person name="Temporini E."/>
            <person name="Vanetten H.D."/>
        </authorList>
    </citation>
    <scope>NUCLEOTIDE SEQUENCE [LARGE SCALE GENOMIC DNA]</scope>
    <source>
        <strain evidence="6">ATCC MYA-4622 / CBS 123669 / FGSC 9596 / NRRL 45880 / 77-13-4</strain>
    </source>
</reference>
<dbReference type="InterPro" id="IPR050987">
    <property type="entry name" value="AtrR-like"/>
</dbReference>
<dbReference type="PANTHER" id="PTHR46910">
    <property type="entry name" value="TRANSCRIPTION FACTOR PDR1"/>
    <property type="match status" value="1"/>
</dbReference>
<dbReference type="SUPFAM" id="SSF57701">
    <property type="entry name" value="Zn2/Cys6 DNA-binding domain"/>
    <property type="match status" value="1"/>
</dbReference>
<dbReference type="OMA" id="FHYPWIS"/>
<evidence type="ECO:0000313" key="5">
    <source>
        <dbReference type="EMBL" id="EEU33631.1"/>
    </source>
</evidence>
<feature type="compositionally biased region" description="Low complexity" evidence="2">
    <location>
        <begin position="100"/>
        <end position="111"/>
    </location>
</feature>
<keyword evidence="3" id="KW-0812">Transmembrane</keyword>
<keyword evidence="6" id="KW-1185">Reference proteome</keyword>
<feature type="compositionally biased region" description="Low complexity" evidence="2">
    <location>
        <begin position="72"/>
        <end position="93"/>
    </location>
</feature>
<gene>
    <name evidence="5" type="ORF">NECHADRAFT_89306</name>
</gene>
<dbReference type="Gene3D" id="4.10.240.10">
    <property type="entry name" value="Zn(2)-C6 fungal-type DNA-binding domain"/>
    <property type="match status" value="1"/>
</dbReference>
<name>C7ZQT4_FUSV7</name>
<dbReference type="CDD" id="cd00067">
    <property type="entry name" value="GAL4"/>
    <property type="match status" value="1"/>
</dbReference>
<dbReference type="InterPro" id="IPR001138">
    <property type="entry name" value="Zn2Cys6_DnaBD"/>
</dbReference>
<dbReference type="PROSITE" id="PS00463">
    <property type="entry name" value="ZN2_CY6_FUNGAL_1"/>
    <property type="match status" value="1"/>
</dbReference>
<dbReference type="CDD" id="cd12148">
    <property type="entry name" value="fungal_TF_MHR"/>
    <property type="match status" value="1"/>
</dbReference>
<proteinExistence type="predicted"/>
<dbReference type="AlphaFoldDB" id="C7ZQT4"/>
<dbReference type="EMBL" id="GG699010">
    <property type="protein sequence ID" value="EEU33631.1"/>
    <property type="molecule type" value="Genomic_DNA"/>
</dbReference>
<dbReference type="KEGG" id="nhe:NECHADRAFT_89306"/>
<evidence type="ECO:0000259" key="4">
    <source>
        <dbReference type="PROSITE" id="PS50048"/>
    </source>
</evidence>
<dbReference type="OrthoDB" id="39175at2759"/>
<evidence type="ECO:0000256" key="3">
    <source>
        <dbReference type="SAM" id="Phobius"/>
    </source>
</evidence>
<feature type="transmembrane region" description="Helical" evidence="3">
    <location>
        <begin position="592"/>
        <end position="613"/>
    </location>
</feature>
<dbReference type="RefSeq" id="XP_003039344.1">
    <property type="nucleotide sequence ID" value="XM_003039298.1"/>
</dbReference>
<dbReference type="InterPro" id="IPR036864">
    <property type="entry name" value="Zn2-C6_fun-type_DNA-bd_sf"/>
</dbReference>
<keyword evidence="1" id="KW-0539">Nucleus</keyword>
<dbReference type="Pfam" id="PF00172">
    <property type="entry name" value="Zn_clus"/>
    <property type="match status" value="1"/>
</dbReference>
<evidence type="ECO:0000313" key="6">
    <source>
        <dbReference type="Proteomes" id="UP000005206"/>
    </source>
</evidence>
<dbReference type="InParanoid" id="C7ZQT4"/>
<feature type="domain" description="Zn(2)-C6 fungal-type" evidence="4">
    <location>
        <begin position="23"/>
        <end position="52"/>
    </location>
</feature>
<evidence type="ECO:0000256" key="2">
    <source>
        <dbReference type="SAM" id="MobiDB-lite"/>
    </source>
</evidence>